<proteinExistence type="predicted"/>
<evidence type="ECO:0000256" key="1">
    <source>
        <dbReference type="SAM" id="SignalP"/>
    </source>
</evidence>
<organism evidence="2 3">
    <name type="scientific">Portunus trituberculatus</name>
    <name type="common">Swimming crab</name>
    <name type="synonym">Neptunus trituberculatus</name>
    <dbReference type="NCBI Taxonomy" id="210409"/>
    <lineage>
        <taxon>Eukaryota</taxon>
        <taxon>Metazoa</taxon>
        <taxon>Ecdysozoa</taxon>
        <taxon>Arthropoda</taxon>
        <taxon>Crustacea</taxon>
        <taxon>Multicrustacea</taxon>
        <taxon>Malacostraca</taxon>
        <taxon>Eumalacostraca</taxon>
        <taxon>Eucarida</taxon>
        <taxon>Decapoda</taxon>
        <taxon>Pleocyemata</taxon>
        <taxon>Brachyura</taxon>
        <taxon>Eubrachyura</taxon>
        <taxon>Portunoidea</taxon>
        <taxon>Portunidae</taxon>
        <taxon>Portuninae</taxon>
        <taxon>Portunus</taxon>
    </lineage>
</organism>
<gene>
    <name evidence="2" type="ORF">E2C01_047517</name>
</gene>
<name>A0A5B7G844_PORTR</name>
<reference evidence="2 3" key="1">
    <citation type="submission" date="2019-05" db="EMBL/GenBank/DDBJ databases">
        <title>Another draft genome of Portunus trituberculatus and its Hox gene families provides insights of decapod evolution.</title>
        <authorList>
            <person name="Jeong J.-H."/>
            <person name="Song I."/>
            <person name="Kim S."/>
            <person name="Choi T."/>
            <person name="Kim D."/>
            <person name="Ryu S."/>
            <person name="Kim W."/>
        </authorList>
    </citation>
    <scope>NUCLEOTIDE SEQUENCE [LARGE SCALE GENOMIC DNA]</scope>
    <source>
        <tissue evidence="2">Muscle</tissue>
    </source>
</reference>
<dbReference type="AlphaFoldDB" id="A0A5B7G844"/>
<dbReference type="Proteomes" id="UP000324222">
    <property type="component" value="Unassembled WGS sequence"/>
</dbReference>
<sequence>MDEGQLCPPSRDLALPLLLVVLGGASLHTLTQNPTKTTTLPSLIHASTGRPHQPSLPVPFTLGCLGLWRWLPFPSPFATRISSHFIPWLDEPLTVSPLGSTTLIPIPPSLSPFVSLDALQNHNRRETSAAACQDSGPCTRGCRAGEAGWRACLSCGNITL</sequence>
<evidence type="ECO:0000313" key="3">
    <source>
        <dbReference type="Proteomes" id="UP000324222"/>
    </source>
</evidence>
<feature type="signal peptide" evidence="1">
    <location>
        <begin position="1"/>
        <end position="27"/>
    </location>
</feature>
<protein>
    <submittedName>
        <fullName evidence="2">Uncharacterized protein</fullName>
    </submittedName>
</protein>
<keyword evidence="3" id="KW-1185">Reference proteome</keyword>
<comment type="caution">
    <text evidence="2">The sequence shown here is derived from an EMBL/GenBank/DDBJ whole genome shotgun (WGS) entry which is preliminary data.</text>
</comment>
<evidence type="ECO:0000313" key="2">
    <source>
        <dbReference type="EMBL" id="MPC53616.1"/>
    </source>
</evidence>
<dbReference type="EMBL" id="VSRR010011766">
    <property type="protein sequence ID" value="MPC53616.1"/>
    <property type="molecule type" value="Genomic_DNA"/>
</dbReference>
<keyword evidence="1" id="KW-0732">Signal</keyword>
<accession>A0A5B7G844</accession>
<feature type="chain" id="PRO_5022921487" evidence="1">
    <location>
        <begin position="28"/>
        <end position="160"/>
    </location>
</feature>